<gene>
    <name evidence="18" type="primary">gb20466</name>
    <name evidence="18" type="ORF">PR202_gb20466</name>
</gene>
<comment type="caution">
    <text evidence="18">The sequence shown here is derived from an EMBL/GenBank/DDBJ whole genome shotgun (WGS) entry which is preliminary data.</text>
</comment>
<sequence>MQWFSMELFTFTVALATTLYLVIIVIRYRRRACEYNLPPGPRPWPIIGNLNLLGPLTHRSLRELSLQYGSLMSMWTGSIRVVVASSANAARLILKTNDEAFIDRPLIAIGRYLFYNHSDMFWAPYGAYWRQARKLWHTKLLSEKQLKLHEHVRREEVQAMLRDLHAASSSNRRPVQLRDHLLMLNLNVISRMMMSKKYGVDEASSMASSKGFPWMVEEMFLLKGSLNIGDVIPWLNCLDLQGYIGRIKSLSKMMDAFLEHMLNEHDARRLQEGESFVPKDMVDVLLLLADDPNLEIPIKRDGIKGFVLDMIAAGTDTTAVTVEWALSELLKNPMSLAKATEELDRVVGRDRLPTEKDALSLPFIQAVMKESMRLHPATPLLSPRRCHKDASIGSYRIPAGTCVAINAWAIGRDPAVWEAPEEFRPERFVESKVDVKGQDFELLPFGSGRRMCPGMGLALKMAPLTLANLLHAFAWRLPDGVVAEKVDMEERLRFTMPRNVPLEVVGEPKLPDHLYYATKP</sequence>
<evidence type="ECO:0000256" key="4">
    <source>
        <dbReference type="ARBA" id="ARBA00010617"/>
    </source>
</evidence>
<dbReference type="GO" id="GO:0010333">
    <property type="term" value="F:terpene synthase activity"/>
    <property type="evidence" value="ECO:0007669"/>
    <property type="project" value="UniProtKB-ARBA"/>
</dbReference>
<proteinExistence type="inferred from homology"/>
<dbReference type="GO" id="GO:0044550">
    <property type="term" value="P:secondary metabolite biosynthetic process"/>
    <property type="evidence" value="ECO:0007669"/>
    <property type="project" value="UniProtKB-ARBA"/>
</dbReference>
<dbReference type="GO" id="GO:0020037">
    <property type="term" value="F:heme binding"/>
    <property type="evidence" value="ECO:0007669"/>
    <property type="project" value="InterPro"/>
</dbReference>
<evidence type="ECO:0000256" key="1">
    <source>
        <dbReference type="ARBA" id="ARBA00001971"/>
    </source>
</evidence>
<evidence type="ECO:0000256" key="12">
    <source>
        <dbReference type="ARBA" id="ARBA00023136"/>
    </source>
</evidence>
<dbReference type="PRINTS" id="PR00463">
    <property type="entry name" value="EP450I"/>
</dbReference>
<evidence type="ECO:0000256" key="16">
    <source>
        <dbReference type="RuleBase" id="RU000461"/>
    </source>
</evidence>
<dbReference type="GO" id="GO:0080027">
    <property type="term" value="P:response to herbivore"/>
    <property type="evidence" value="ECO:0007669"/>
    <property type="project" value="UniProtKB-ARBA"/>
</dbReference>
<evidence type="ECO:0000256" key="13">
    <source>
        <dbReference type="ARBA" id="ARBA00052251"/>
    </source>
</evidence>
<feature type="transmembrane region" description="Helical" evidence="17">
    <location>
        <begin position="6"/>
        <end position="26"/>
    </location>
</feature>
<keyword evidence="12 17" id="KW-0472">Membrane</keyword>
<keyword evidence="10 15" id="KW-0408">Iron</keyword>
<reference evidence="18" key="2">
    <citation type="submission" date="2021-12" db="EMBL/GenBank/DDBJ databases">
        <title>Resequencing data analysis of finger millet.</title>
        <authorList>
            <person name="Hatakeyama M."/>
            <person name="Aluri S."/>
            <person name="Balachadran M.T."/>
            <person name="Sivarajan S.R."/>
            <person name="Poveda L."/>
            <person name="Shimizu-Inatsugi R."/>
            <person name="Schlapbach R."/>
            <person name="Sreeman S.M."/>
            <person name="Shimizu K.K."/>
        </authorList>
    </citation>
    <scope>NUCLEOTIDE SEQUENCE</scope>
</reference>
<evidence type="ECO:0000256" key="6">
    <source>
        <dbReference type="ARBA" id="ARBA00022692"/>
    </source>
</evidence>
<dbReference type="PROSITE" id="PS00086">
    <property type="entry name" value="CYTOCHROME_P450"/>
    <property type="match status" value="1"/>
</dbReference>
<keyword evidence="19" id="KW-1185">Reference proteome</keyword>
<evidence type="ECO:0000256" key="9">
    <source>
        <dbReference type="ARBA" id="ARBA00023002"/>
    </source>
</evidence>
<dbReference type="PANTHER" id="PTHR47944">
    <property type="entry name" value="CYTOCHROME P450 98A9"/>
    <property type="match status" value="1"/>
</dbReference>
<dbReference type="PRINTS" id="PR00385">
    <property type="entry name" value="P450"/>
</dbReference>
<dbReference type="Pfam" id="PF00067">
    <property type="entry name" value="p450"/>
    <property type="match status" value="1"/>
</dbReference>
<keyword evidence="11 16" id="KW-0503">Monooxygenase</keyword>
<comment type="subcellular location">
    <subcellularLocation>
        <location evidence="2">Membrane</location>
        <topology evidence="2">Single-pass membrane protein</topology>
    </subcellularLocation>
</comment>
<dbReference type="Gene3D" id="1.10.630.10">
    <property type="entry name" value="Cytochrome P450"/>
    <property type="match status" value="1"/>
</dbReference>
<dbReference type="GO" id="GO:0016020">
    <property type="term" value="C:membrane"/>
    <property type="evidence" value="ECO:0007669"/>
    <property type="project" value="UniProtKB-SubCell"/>
</dbReference>
<evidence type="ECO:0000256" key="10">
    <source>
        <dbReference type="ARBA" id="ARBA00023004"/>
    </source>
</evidence>
<name>A0AAV5FAP5_ELECO</name>
<evidence type="ECO:0000313" key="19">
    <source>
        <dbReference type="Proteomes" id="UP001054889"/>
    </source>
</evidence>
<organism evidence="18 19">
    <name type="scientific">Eleusine coracana subsp. coracana</name>
    <dbReference type="NCBI Taxonomy" id="191504"/>
    <lineage>
        <taxon>Eukaryota</taxon>
        <taxon>Viridiplantae</taxon>
        <taxon>Streptophyta</taxon>
        <taxon>Embryophyta</taxon>
        <taxon>Tracheophyta</taxon>
        <taxon>Spermatophyta</taxon>
        <taxon>Magnoliopsida</taxon>
        <taxon>Liliopsida</taxon>
        <taxon>Poales</taxon>
        <taxon>Poaceae</taxon>
        <taxon>PACMAD clade</taxon>
        <taxon>Chloridoideae</taxon>
        <taxon>Cynodonteae</taxon>
        <taxon>Eleusininae</taxon>
        <taxon>Eleusine</taxon>
    </lineage>
</organism>
<evidence type="ECO:0000256" key="15">
    <source>
        <dbReference type="PIRSR" id="PIRSR602401-1"/>
    </source>
</evidence>
<dbReference type="FunFam" id="1.10.630.10:FF:000097">
    <property type="entry name" value="Cytochrome P-450 19"/>
    <property type="match status" value="1"/>
</dbReference>
<dbReference type="Proteomes" id="UP001054889">
    <property type="component" value="Unassembled WGS sequence"/>
</dbReference>
<dbReference type="EC" id="1.14.14.58" evidence="14"/>
<evidence type="ECO:0000256" key="8">
    <source>
        <dbReference type="ARBA" id="ARBA00022989"/>
    </source>
</evidence>
<dbReference type="InterPro" id="IPR001128">
    <property type="entry name" value="Cyt_P450"/>
</dbReference>
<keyword evidence="6 17" id="KW-0812">Transmembrane</keyword>
<protein>
    <recommendedName>
        <fullName evidence="14">trimethyltridecatetraene synthase</fullName>
        <ecNumber evidence="14">1.14.14.58</ecNumber>
    </recommendedName>
</protein>
<comment type="similarity">
    <text evidence="4 16">Belongs to the cytochrome P450 family.</text>
</comment>
<keyword evidence="9 16" id="KW-0560">Oxidoreductase</keyword>
<dbReference type="InterPro" id="IPR017972">
    <property type="entry name" value="Cyt_P450_CS"/>
</dbReference>
<evidence type="ECO:0000256" key="17">
    <source>
        <dbReference type="SAM" id="Phobius"/>
    </source>
</evidence>
<dbReference type="GO" id="GO:0004497">
    <property type="term" value="F:monooxygenase activity"/>
    <property type="evidence" value="ECO:0007669"/>
    <property type="project" value="UniProtKB-KW"/>
</dbReference>
<dbReference type="GO" id="GO:0016705">
    <property type="term" value="F:oxidoreductase activity, acting on paired donors, with incorporation or reduction of molecular oxygen"/>
    <property type="evidence" value="ECO:0007669"/>
    <property type="project" value="InterPro"/>
</dbReference>
<keyword evidence="5 15" id="KW-0349">Heme</keyword>
<accession>A0AAV5FAP5</accession>
<dbReference type="PANTHER" id="PTHR47944:SF4">
    <property type="entry name" value="OS09G0441700 PROTEIN"/>
    <property type="match status" value="1"/>
</dbReference>
<dbReference type="EMBL" id="BQKI01000083">
    <property type="protein sequence ID" value="GJN32000.1"/>
    <property type="molecule type" value="Genomic_DNA"/>
</dbReference>
<dbReference type="InterPro" id="IPR002401">
    <property type="entry name" value="Cyt_P450_E_grp-I"/>
</dbReference>
<evidence type="ECO:0000256" key="7">
    <source>
        <dbReference type="ARBA" id="ARBA00022723"/>
    </source>
</evidence>
<comment type="catalytic activity">
    <reaction evidence="13">
        <text>(6E,10E)-geranyllinalool + reduced [NADPH--hemoprotein reductase] + O2 = (3E,7E)-4,8,12-trimethyltrideca 1,3,7,11-tetraene + but-3-en-2-one + oxidized [NADPH--hemoprotein reductase] + 2 H2O + H(+)</text>
        <dbReference type="Rhea" id="RHEA:13545"/>
        <dbReference type="Rhea" id="RHEA-COMP:11964"/>
        <dbReference type="Rhea" id="RHEA-COMP:11965"/>
        <dbReference type="ChEBI" id="CHEBI:15377"/>
        <dbReference type="ChEBI" id="CHEBI:15378"/>
        <dbReference type="ChEBI" id="CHEBI:15379"/>
        <dbReference type="ChEBI" id="CHEBI:48058"/>
        <dbReference type="ChEBI" id="CHEBI:57618"/>
        <dbReference type="ChEBI" id="CHEBI:58210"/>
        <dbReference type="ChEBI" id="CHEBI:74299"/>
        <dbReference type="ChEBI" id="CHEBI:74322"/>
        <dbReference type="EC" id="1.14.14.58"/>
    </reaction>
    <physiologicalReaction direction="left-to-right" evidence="13">
        <dbReference type="Rhea" id="RHEA:13546"/>
    </physiologicalReaction>
</comment>
<evidence type="ECO:0000313" key="18">
    <source>
        <dbReference type="EMBL" id="GJN32000.1"/>
    </source>
</evidence>
<feature type="binding site" description="axial binding residue" evidence="15">
    <location>
        <position position="452"/>
    </location>
    <ligand>
        <name>heme</name>
        <dbReference type="ChEBI" id="CHEBI:30413"/>
    </ligand>
    <ligandPart>
        <name>Fe</name>
        <dbReference type="ChEBI" id="CHEBI:18248"/>
    </ligandPart>
</feature>
<dbReference type="InterPro" id="IPR036396">
    <property type="entry name" value="Cyt_P450_sf"/>
</dbReference>
<comment type="pathway">
    <text evidence="3">Secondary metabolite biosynthesis; terpenoid biosynthesis.</text>
</comment>
<evidence type="ECO:0000256" key="14">
    <source>
        <dbReference type="ARBA" id="ARBA00066539"/>
    </source>
</evidence>
<evidence type="ECO:0000256" key="11">
    <source>
        <dbReference type="ARBA" id="ARBA00023033"/>
    </source>
</evidence>
<dbReference type="CDD" id="cd20618">
    <property type="entry name" value="CYP71_clan"/>
    <property type="match status" value="1"/>
</dbReference>
<dbReference type="GO" id="GO:0016114">
    <property type="term" value="P:terpenoid biosynthetic process"/>
    <property type="evidence" value="ECO:0007669"/>
    <property type="project" value="UniProtKB-ARBA"/>
</dbReference>
<evidence type="ECO:0000256" key="3">
    <source>
        <dbReference type="ARBA" id="ARBA00004721"/>
    </source>
</evidence>
<comment type="cofactor">
    <cofactor evidence="1 15">
        <name>heme</name>
        <dbReference type="ChEBI" id="CHEBI:30413"/>
    </cofactor>
</comment>
<dbReference type="AlphaFoldDB" id="A0AAV5FAP5"/>
<keyword evidence="7 15" id="KW-0479">Metal-binding</keyword>
<evidence type="ECO:0000256" key="2">
    <source>
        <dbReference type="ARBA" id="ARBA00004167"/>
    </source>
</evidence>
<dbReference type="SUPFAM" id="SSF48264">
    <property type="entry name" value="Cytochrome P450"/>
    <property type="match status" value="1"/>
</dbReference>
<keyword evidence="8 17" id="KW-1133">Transmembrane helix</keyword>
<dbReference type="GO" id="GO:0005506">
    <property type="term" value="F:iron ion binding"/>
    <property type="evidence" value="ECO:0007669"/>
    <property type="project" value="InterPro"/>
</dbReference>
<evidence type="ECO:0000256" key="5">
    <source>
        <dbReference type="ARBA" id="ARBA00022617"/>
    </source>
</evidence>
<reference evidence="18" key="1">
    <citation type="journal article" date="2018" name="DNA Res.">
        <title>Multiple hybrid de novo genome assembly of finger millet, an orphan allotetraploid crop.</title>
        <authorList>
            <person name="Hatakeyama M."/>
            <person name="Aluri S."/>
            <person name="Balachadran M.T."/>
            <person name="Sivarajan S.R."/>
            <person name="Patrignani A."/>
            <person name="Gruter S."/>
            <person name="Poveda L."/>
            <person name="Shimizu-Inatsugi R."/>
            <person name="Baeten J."/>
            <person name="Francoijs K.J."/>
            <person name="Nataraja K.N."/>
            <person name="Reddy Y.A.N."/>
            <person name="Phadnis S."/>
            <person name="Ravikumar R.L."/>
            <person name="Schlapbach R."/>
            <person name="Sreeman S.M."/>
            <person name="Shimizu K.K."/>
        </authorList>
    </citation>
    <scope>NUCLEOTIDE SEQUENCE</scope>
</reference>